<feature type="binding site" evidence="8">
    <location>
        <position position="79"/>
    </location>
    <ligand>
        <name>[4Fe-4S] cluster</name>
        <dbReference type="ChEBI" id="CHEBI:49883"/>
        <label>1</label>
    </ligand>
</feature>
<evidence type="ECO:0000313" key="12">
    <source>
        <dbReference type="EMBL" id="APT74104.1"/>
    </source>
</evidence>
<dbReference type="InterPro" id="IPR013848">
    <property type="entry name" value="Methylthiotransferase_N"/>
</dbReference>
<comment type="function">
    <text evidence="8">Catalyzes the methylthiolation of an aspartic acid residue of ribosomal protein uS12.</text>
</comment>
<feature type="binding site" evidence="8">
    <location>
        <position position="149"/>
    </location>
    <ligand>
        <name>[4Fe-4S] cluster</name>
        <dbReference type="ChEBI" id="CHEBI:49883"/>
        <label>2</label>
        <note>4Fe-4S-S-AdoMet</note>
    </ligand>
</feature>
<evidence type="ECO:0000313" key="13">
    <source>
        <dbReference type="Proteomes" id="UP000185490"/>
    </source>
</evidence>
<protein>
    <recommendedName>
        <fullName evidence="8">Ribosomal protein uS12 methylthiotransferase RimO</fullName>
        <shortName evidence="8">uS12 MTTase</shortName>
        <shortName evidence="8">uS12 methylthiotransferase</shortName>
        <ecNumber evidence="8">2.8.4.4</ecNumber>
    </recommendedName>
    <alternativeName>
        <fullName evidence="8">Ribosomal protein uS12 (aspartate-C(3))-methylthiotransferase</fullName>
    </alternativeName>
    <alternativeName>
        <fullName evidence="8">Ribosome maturation factor RimO</fullName>
    </alternativeName>
</protein>
<keyword evidence="7 8" id="KW-0411">Iron-sulfur</keyword>
<sequence length="427" mass="49132">MNFYVEVLGCPKNEADCALLKSHLRKMGNNIVDNLSDADAVIIDTCGFILDAKKESIEEILSYVEYKKGKNLKVFVTGCLVQRFGKELKKEIPEVDGWFGVLPPKEIATHIGKRNVIPEVPEPVYNFEGRVDNGQYAYVKISDGCDRACSFCTIPLFKGSFKSRKIDDILKEIEFLIERKIKEIILVAQDTTGYGIDIYRKQMLPELLKRINDLSGDFWVRVMYMHPDHITDDIIEAFSYDKVLKYFDIPVQNGSDKILKLMNRSRKTRQLYSLFEKIRNFYSDAILRTSIIVGFPGETRKDFDETLKFIKEVKFDRLGAFIYSDEEEASSFSLSGKVPREIAEERLEELMDIQSQISFEKNEKLVGKKLKVLFDEEEDGVLIGRSYMDAPEIDANVFVRGEFKKGFFDVKITSADIYDLEGEIVEE</sequence>
<evidence type="ECO:0000256" key="7">
    <source>
        <dbReference type="ARBA" id="ARBA00023014"/>
    </source>
</evidence>
<dbReference type="InterPro" id="IPR023404">
    <property type="entry name" value="rSAM_horseshoe"/>
</dbReference>
<dbReference type="Pfam" id="PF18693">
    <property type="entry name" value="TRAM_2"/>
    <property type="match status" value="1"/>
</dbReference>
<feature type="domain" description="TRAM" evidence="9">
    <location>
        <begin position="363"/>
        <end position="426"/>
    </location>
</feature>
<keyword evidence="4 8" id="KW-0949">S-adenosyl-L-methionine</keyword>
<keyword evidence="2 8" id="KW-0963">Cytoplasm</keyword>
<dbReference type="NCBIfam" id="TIGR00089">
    <property type="entry name" value="MiaB/RimO family radical SAM methylthiotransferase"/>
    <property type="match status" value="1"/>
</dbReference>
<reference evidence="12 13" key="1">
    <citation type="submission" date="2014-02" db="EMBL/GenBank/DDBJ databases">
        <title>Diversity of Thermotogales isolates from hydrothermal vents.</title>
        <authorList>
            <person name="Haverkamp T.H.A."/>
            <person name="Lossouarn J."/>
            <person name="Geslin C."/>
            <person name="Nesbo C.L."/>
        </authorList>
    </citation>
    <scope>NUCLEOTIDE SEQUENCE [LARGE SCALE GENOMIC DNA]</scope>
    <source>
        <strain evidence="12 13">431</strain>
    </source>
</reference>
<dbReference type="InterPro" id="IPR012340">
    <property type="entry name" value="NA-bd_OB-fold"/>
</dbReference>
<accession>A0ABN4UVQ6</accession>
<dbReference type="PROSITE" id="PS01278">
    <property type="entry name" value="MTTASE_RADICAL"/>
    <property type="match status" value="1"/>
</dbReference>
<dbReference type="EMBL" id="CP007389">
    <property type="protein sequence ID" value="APT74104.1"/>
    <property type="molecule type" value="Genomic_DNA"/>
</dbReference>
<feature type="domain" description="MTTase N-terminal" evidence="10">
    <location>
        <begin position="1"/>
        <end position="116"/>
    </location>
</feature>
<dbReference type="RefSeq" id="WP_012057369.1">
    <property type="nucleotide sequence ID" value="NZ_CP007389.1"/>
</dbReference>
<dbReference type="PANTHER" id="PTHR43837">
    <property type="entry name" value="RIBOSOMAL PROTEIN S12 METHYLTHIOTRANSFERASE RIMO"/>
    <property type="match status" value="1"/>
</dbReference>
<dbReference type="CDD" id="cd01335">
    <property type="entry name" value="Radical_SAM"/>
    <property type="match status" value="1"/>
</dbReference>
<evidence type="ECO:0000256" key="1">
    <source>
        <dbReference type="ARBA" id="ARBA00022485"/>
    </source>
</evidence>
<keyword evidence="6 8" id="KW-0408">Iron</keyword>
<gene>
    <name evidence="8" type="primary">rimO</name>
    <name evidence="12" type="ORF">BW47_06170</name>
</gene>
<dbReference type="InterPro" id="IPR038135">
    <property type="entry name" value="Methylthiotransferase_N_sf"/>
</dbReference>
<name>A0ABN4UVQ6_9BACT</name>
<dbReference type="SFLD" id="SFLDF00274">
    <property type="entry name" value="ribosomal_protein_S12_methylth"/>
    <property type="match status" value="1"/>
</dbReference>
<evidence type="ECO:0000256" key="5">
    <source>
        <dbReference type="ARBA" id="ARBA00022723"/>
    </source>
</evidence>
<dbReference type="Pfam" id="PF04055">
    <property type="entry name" value="Radical_SAM"/>
    <property type="match status" value="1"/>
</dbReference>
<comment type="catalytic activity">
    <reaction evidence="8">
        <text>L-aspartate(89)-[ribosomal protein uS12]-hydrogen + (sulfur carrier)-SH + AH2 + 2 S-adenosyl-L-methionine = 3-methylsulfanyl-L-aspartate(89)-[ribosomal protein uS12]-hydrogen + (sulfur carrier)-H + 5'-deoxyadenosine + L-methionine + A + S-adenosyl-L-homocysteine + 2 H(+)</text>
        <dbReference type="Rhea" id="RHEA:37087"/>
        <dbReference type="Rhea" id="RHEA-COMP:10460"/>
        <dbReference type="Rhea" id="RHEA-COMP:10461"/>
        <dbReference type="Rhea" id="RHEA-COMP:14737"/>
        <dbReference type="Rhea" id="RHEA-COMP:14739"/>
        <dbReference type="ChEBI" id="CHEBI:13193"/>
        <dbReference type="ChEBI" id="CHEBI:15378"/>
        <dbReference type="ChEBI" id="CHEBI:17319"/>
        <dbReference type="ChEBI" id="CHEBI:17499"/>
        <dbReference type="ChEBI" id="CHEBI:29917"/>
        <dbReference type="ChEBI" id="CHEBI:29961"/>
        <dbReference type="ChEBI" id="CHEBI:57844"/>
        <dbReference type="ChEBI" id="CHEBI:57856"/>
        <dbReference type="ChEBI" id="CHEBI:59789"/>
        <dbReference type="ChEBI" id="CHEBI:64428"/>
        <dbReference type="ChEBI" id="CHEBI:73599"/>
        <dbReference type="EC" id="2.8.4.4"/>
    </reaction>
</comment>
<dbReference type="InterPro" id="IPR002792">
    <property type="entry name" value="TRAM_dom"/>
</dbReference>
<feature type="binding site" evidence="8">
    <location>
        <position position="152"/>
    </location>
    <ligand>
        <name>[4Fe-4S] cluster</name>
        <dbReference type="ChEBI" id="CHEBI:49883"/>
        <label>2</label>
        <note>4Fe-4S-S-AdoMet</note>
    </ligand>
</feature>
<evidence type="ECO:0000259" key="10">
    <source>
        <dbReference type="PROSITE" id="PS51449"/>
    </source>
</evidence>
<keyword evidence="1 8" id="KW-0004">4Fe-4S</keyword>
<dbReference type="GO" id="GO:0005840">
    <property type="term" value="C:ribosome"/>
    <property type="evidence" value="ECO:0007669"/>
    <property type="project" value="UniProtKB-KW"/>
</dbReference>
<dbReference type="SUPFAM" id="SSF102114">
    <property type="entry name" value="Radical SAM enzymes"/>
    <property type="match status" value="1"/>
</dbReference>
<dbReference type="PANTHER" id="PTHR43837:SF1">
    <property type="entry name" value="RIBOSOMAL PROTEIN US12 METHYLTHIOTRANSFERASE RIMO"/>
    <property type="match status" value="1"/>
</dbReference>
<keyword evidence="12" id="KW-0687">Ribonucleoprotein</keyword>
<feature type="binding site" evidence="8">
    <location>
        <position position="145"/>
    </location>
    <ligand>
        <name>[4Fe-4S] cluster</name>
        <dbReference type="ChEBI" id="CHEBI:49883"/>
        <label>2</label>
        <note>4Fe-4S-S-AdoMet</note>
    </ligand>
</feature>
<dbReference type="PROSITE" id="PS50926">
    <property type="entry name" value="TRAM"/>
    <property type="match status" value="1"/>
</dbReference>
<evidence type="ECO:0000256" key="4">
    <source>
        <dbReference type="ARBA" id="ARBA00022691"/>
    </source>
</evidence>
<dbReference type="SFLD" id="SFLDS00029">
    <property type="entry name" value="Radical_SAM"/>
    <property type="match status" value="1"/>
</dbReference>
<evidence type="ECO:0000256" key="2">
    <source>
        <dbReference type="ARBA" id="ARBA00022490"/>
    </source>
</evidence>
<dbReference type="Gene3D" id="3.40.50.12160">
    <property type="entry name" value="Methylthiotransferase, N-terminal domain"/>
    <property type="match status" value="1"/>
</dbReference>
<dbReference type="HAMAP" id="MF_01865">
    <property type="entry name" value="MTTase_RimO"/>
    <property type="match status" value="1"/>
</dbReference>
<dbReference type="Gene3D" id="3.80.30.20">
    <property type="entry name" value="tm_1862 like domain"/>
    <property type="match status" value="1"/>
</dbReference>
<dbReference type="PROSITE" id="PS51449">
    <property type="entry name" value="MTTASE_N"/>
    <property type="match status" value="1"/>
</dbReference>
<evidence type="ECO:0000259" key="11">
    <source>
        <dbReference type="PROSITE" id="PS51918"/>
    </source>
</evidence>
<dbReference type="InterPro" id="IPR007197">
    <property type="entry name" value="rSAM"/>
</dbReference>
<dbReference type="SMART" id="SM00729">
    <property type="entry name" value="Elp3"/>
    <property type="match status" value="1"/>
</dbReference>
<keyword evidence="3 8" id="KW-0808">Transferase</keyword>
<dbReference type="InterPro" id="IPR005840">
    <property type="entry name" value="Ribosomal_uS12_MeSTrfase_RimO"/>
</dbReference>
<keyword evidence="12" id="KW-0689">Ribosomal protein</keyword>
<comment type="subcellular location">
    <subcellularLocation>
        <location evidence="8">Cytoplasm</location>
    </subcellularLocation>
</comment>
<dbReference type="NCBIfam" id="TIGR01125">
    <property type="entry name" value="30S ribosomal protein S12 methylthiotransferase RimO"/>
    <property type="match status" value="1"/>
</dbReference>
<dbReference type="PROSITE" id="PS51918">
    <property type="entry name" value="RADICAL_SAM"/>
    <property type="match status" value="1"/>
</dbReference>
<evidence type="ECO:0000259" key="9">
    <source>
        <dbReference type="PROSITE" id="PS50926"/>
    </source>
</evidence>
<feature type="binding site" evidence="8">
    <location>
        <position position="10"/>
    </location>
    <ligand>
        <name>[4Fe-4S] cluster</name>
        <dbReference type="ChEBI" id="CHEBI:49883"/>
        <label>1</label>
    </ligand>
</feature>
<feature type="domain" description="Radical SAM core" evidence="11">
    <location>
        <begin position="131"/>
        <end position="360"/>
    </location>
</feature>
<keyword evidence="5 8" id="KW-0479">Metal-binding</keyword>
<dbReference type="Pfam" id="PF00919">
    <property type="entry name" value="UPF0004"/>
    <property type="match status" value="1"/>
</dbReference>
<comment type="cofactor">
    <cofactor evidence="8">
        <name>[4Fe-4S] cluster</name>
        <dbReference type="ChEBI" id="CHEBI:49883"/>
    </cofactor>
    <text evidence="8">Binds 2 [4Fe-4S] clusters. One cluster is coordinated with 3 cysteines and an exchangeable S-adenosyl-L-methionine.</text>
</comment>
<dbReference type="Gene3D" id="2.40.50.140">
    <property type="entry name" value="Nucleic acid-binding proteins"/>
    <property type="match status" value="1"/>
</dbReference>
<organism evidence="12 13">
    <name type="scientific">Thermosipho melanesiensis</name>
    <dbReference type="NCBI Taxonomy" id="46541"/>
    <lineage>
        <taxon>Bacteria</taxon>
        <taxon>Thermotogati</taxon>
        <taxon>Thermotogota</taxon>
        <taxon>Thermotogae</taxon>
        <taxon>Thermotogales</taxon>
        <taxon>Fervidobacteriaceae</taxon>
        <taxon>Thermosipho</taxon>
    </lineage>
</organism>
<feature type="binding site" evidence="8">
    <location>
        <position position="46"/>
    </location>
    <ligand>
        <name>[4Fe-4S] cluster</name>
        <dbReference type="ChEBI" id="CHEBI:49883"/>
        <label>1</label>
    </ligand>
</feature>
<dbReference type="SFLD" id="SFLDG01061">
    <property type="entry name" value="methylthiotransferase"/>
    <property type="match status" value="1"/>
</dbReference>
<dbReference type="EC" id="2.8.4.4" evidence="8"/>
<comment type="similarity">
    <text evidence="8">Belongs to the methylthiotransferase family. RimO subfamily.</text>
</comment>
<dbReference type="InterPro" id="IPR006638">
    <property type="entry name" value="Elp3/MiaA/NifB-like_rSAM"/>
</dbReference>
<evidence type="ECO:0000256" key="8">
    <source>
        <dbReference type="HAMAP-Rule" id="MF_01865"/>
    </source>
</evidence>
<dbReference type="SFLD" id="SFLDG01082">
    <property type="entry name" value="B12-binding_domain_containing"/>
    <property type="match status" value="1"/>
</dbReference>
<dbReference type="InterPro" id="IPR005839">
    <property type="entry name" value="Methylthiotransferase"/>
</dbReference>
<dbReference type="InterPro" id="IPR020612">
    <property type="entry name" value="Methylthiotransferase_CS"/>
</dbReference>
<dbReference type="InterPro" id="IPR058240">
    <property type="entry name" value="rSAM_sf"/>
</dbReference>
<proteinExistence type="inferred from homology"/>
<dbReference type="Proteomes" id="UP000185490">
    <property type="component" value="Chromosome"/>
</dbReference>
<evidence type="ECO:0000256" key="3">
    <source>
        <dbReference type="ARBA" id="ARBA00022679"/>
    </source>
</evidence>
<keyword evidence="13" id="KW-1185">Reference proteome</keyword>
<evidence type="ECO:0000256" key="6">
    <source>
        <dbReference type="ARBA" id="ARBA00023004"/>
    </source>
</evidence>